<dbReference type="Gramene" id="KZN01572">
    <property type="protein sequence ID" value="KZN01572"/>
    <property type="gene ID" value="DCAR_010326"/>
</dbReference>
<dbReference type="PROSITE" id="PS50102">
    <property type="entry name" value="RRM"/>
    <property type="match status" value="1"/>
</dbReference>
<organism evidence="2 3">
    <name type="scientific">Daucus carota subsp. sativus</name>
    <name type="common">Carrot</name>
    <dbReference type="NCBI Taxonomy" id="79200"/>
    <lineage>
        <taxon>Eukaryota</taxon>
        <taxon>Viridiplantae</taxon>
        <taxon>Streptophyta</taxon>
        <taxon>Embryophyta</taxon>
        <taxon>Tracheophyta</taxon>
        <taxon>Spermatophyta</taxon>
        <taxon>Magnoliopsida</taxon>
        <taxon>eudicotyledons</taxon>
        <taxon>Gunneridae</taxon>
        <taxon>Pentapetalae</taxon>
        <taxon>asterids</taxon>
        <taxon>campanulids</taxon>
        <taxon>Apiales</taxon>
        <taxon>Apiaceae</taxon>
        <taxon>Apioideae</taxon>
        <taxon>Scandiceae</taxon>
        <taxon>Daucinae</taxon>
        <taxon>Daucus</taxon>
        <taxon>Daucus sect. Daucus</taxon>
    </lineage>
</organism>
<dbReference type="Gene3D" id="3.30.70.330">
    <property type="match status" value="1"/>
</dbReference>
<sequence length="660" mass="76509">MEKGDDKAVEEALRSLLLCPWEGPRVKIKDPSEKDRLEKGEKRYKQFVIGNREWLDVNLQANLIKGDNDSWRVAGNQIHYKLMRNMNKKEYEEDAKTRNYVEALLGTNSRWKEEYRNGNDDSEWTVVEKKKRKGIKAGATISVAKIPLKAKARDLWSYFGRAVRVMDIILPRKRDRRNNRIGFVKVQTEQEAIRAVEVLAHTKFEGVRMDILLTGKNQKNGGDSPTRENMDSKNRSMDRRETRIHEASNIKQLDTEDCRADPPKKEKESCLDQDIANSLNLVPVKEDSIVDTRNCLIGFSAFHLRGEILQEVLIEMGMPYIEVKEISCWKFLLRFSSVEEMKVWDGERLKDWLCLTRNLEEEDLFPKRRVLIEIRGLPIQFWSEENLEKMTQKYGLWGWWYNRPDSQVKIENPLIWLYSDCLEKIEEMIEVKSGETKNGVKIVEIEYSYGYLFDTVHQRINSPKSLGQSRKGKREDKQSMGGVVDSSLISHISETEGWHYVGCVIGETAMDNLVTRDEGNGSGRISIRKDDNLEWEFPNSIDRRDRDLVEVGDLEKLESSQEESLCSLMKTIKLKGVGRPRRKKGKNKCPFDIGRCKWWKQNYKKAIKNTPLRVEGSQKYSKQNVAQQIVHTTNLLGLELAKGKEEATSIIKEQLLSGVI</sequence>
<dbReference type="InterPro" id="IPR012677">
    <property type="entry name" value="Nucleotide-bd_a/b_plait_sf"/>
</dbReference>
<accession>A0A166ANZ4</accession>
<dbReference type="Pfam" id="PF00076">
    <property type="entry name" value="RRM_1"/>
    <property type="match status" value="1"/>
</dbReference>
<evidence type="ECO:0000313" key="3">
    <source>
        <dbReference type="Proteomes" id="UP000077755"/>
    </source>
</evidence>
<keyword evidence="3" id="KW-1185">Reference proteome</keyword>
<reference evidence="2" key="2">
    <citation type="submission" date="2022-03" db="EMBL/GenBank/DDBJ databases">
        <title>Draft title - Genomic analysis of global carrot germplasm unveils the trajectory of domestication and the origin of high carotenoid orange carrot.</title>
        <authorList>
            <person name="Iorizzo M."/>
            <person name="Ellison S."/>
            <person name="Senalik D."/>
            <person name="Macko-Podgorni A."/>
            <person name="Grzebelus D."/>
            <person name="Bostan H."/>
            <person name="Rolling W."/>
            <person name="Curaba J."/>
            <person name="Simon P."/>
        </authorList>
    </citation>
    <scope>NUCLEOTIDE SEQUENCE</scope>
    <source>
        <tissue evidence="2">Leaf</tissue>
    </source>
</reference>
<dbReference type="SMART" id="SM00360">
    <property type="entry name" value="RRM"/>
    <property type="match status" value="1"/>
</dbReference>
<dbReference type="InterPro" id="IPR000504">
    <property type="entry name" value="RRM_dom"/>
</dbReference>
<name>A0A166ANZ4_DAUCS</name>
<dbReference type="InterPro" id="IPR035979">
    <property type="entry name" value="RBD_domain_sf"/>
</dbReference>
<feature type="region of interest" description="Disordered" evidence="1">
    <location>
        <begin position="215"/>
        <end position="266"/>
    </location>
</feature>
<dbReference type="SUPFAM" id="SSF54928">
    <property type="entry name" value="RNA-binding domain, RBD"/>
    <property type="match status" value="1"/>
</dbReference>
<dbReference type="EMBL" id="CP093345">
    <property type="protein sequence ID" value="WOG92489.1"/>
    <property type="molecule type" value="Genomic_DNA"/>
</dbReference>
<dbReference type="Proteomes" id="UP000077755">
    <property type="component" value="Chromosome 3"/>
</dbReference>
<feature type="compositionally biased region" description="Basic and acidic residues" evidence="1">
    <location>
        <begin position="225"/>
        <end position="266"/>
    </location>
</feature>
<dbReference type="CDD" id="cd00590">
    <property type="entry name" value="RRM_SF"/>
    <property type="match status" value="1"/>
</dbReference>
<feature type="region of interest" description="Disordered" evidence="1">
    <location>
        <begin position="463"/>
        <end position="482"/>
    </location>
</feature>
<evidence type="ECO:0000256" key="1">
    <source>
        <dbReference type="SAM" id="MobiDB-lite"/>
    </source>
</evidence>
<gene>
    <name evidence="2" type="ORF">DCAR_0311758</name>
</gene>
<dbReference type="AlphaFoldDB" id="A0A166ANZ4"/>
<dbReference type="GO" id="GO:0003723">
    <property type="term" value="F:RNA binding"/>
    <property type="evidence" value="ECO:0007669"/>
    <property type="project" value="UniProtKB-UniRule"/>
</dbReference>
<proteinExistence type="predicted"/>
<evidence type="ECO:0000313" key="2">
    <source>
        <dbReference type="EMBL" id="WOG92489.1"/>
    </source>
</evidence>
<protein>
    <submittedName>
        <fullName evidence="2">Uncharacterized protein</fullName>
    </submittedName>
</protein>
<reference evidence="2" key="1">
    <citation type="journal article" date="2016" name="Nat. Genet.">
        <title>A high-quality carrot genome assembly provides new insights into carotenoid accumulation and asterid genome evolution.</title>
        <authorList>
            <person name="Iorizzo M."/>
            <person name="Ellison S."/>
            <person name="Senalik D."/>
            <person name="Zeng P."/>
            <person name="Satapoomin P."/>
            <person name="Huang J."/>
            <person name="Bowman M."/>
            <person name="Iovene M."/>
            <person name="Sanseverino W."/>
            <person name="Cavagnaro P."/>
            <person name="Yildiz M."/>
            <person name="Macko-Podgorni A."/>
            <person name="Moranska E."/>
            <person name="Grzebelus E."/>
            <person name="Grzebelus D."/>
            <person name="Ashrafi H."/>
            <person name="Zheng Z."/>
            <person name="Cheng S."/>
            <person name="Spooner D."/>
            <person name="Van Deynze A."/>
            <person name="Simon P."/>
        </authorList>
    </citation>
    <scope>NUCLEOTIDE SEQUENCE</scope>
    <source>
        <tissue evidence="2">Leaf</tissue>
    </source>
</reference>